<reference evidence="2" key="1">
    <citation type="submission" date="2010-03" db="EMBL/GenBank/DDBJ databases">
        <title>The complete chromosome of Tsukamurella paurometabola DSM 20162.</title>
        <authorList>
            <consortium name="US DOE Joint Genome Institute (JGI-PGF)"/>
            <person name="Lucas S."/>
            <person name="Copeland A."/>
            <person name="Lapidus A."/>
            <person name="Glavina del Rio T."/>
            <person name="Dalin E."/>
            <person name="Tice H."/>
            <person name="Bruce D."/>
            <person name="Goodwin L."/>
            <person name="Pitluck S."/>
            <person name="Kyrpides N."/>
            <person name="Mavromatis K."/>
            <person name="Ivanova N."/>
            <person name="Mikhailova N."/>
            <person name="Munk A.C."/>
            <person name="Brettin T."/>
            <person name="Detter J.C."/>
            <person name="Tapia R."/>
            <person name="Han C."/>
            <person name="Larimer F."/>
            <person name="Land M."/>
            <person name="Hauser L."/>
            <person name="Markowitz V."/>
            <person name="Cheng J.-F."/>
            <person name="Hugenholtz P."/>
            <person name="Woyke T."/>
            <person name="Wu D."/>
            <person name="Jando M."/>
            <person name="Brambilla E."/>
            <person name="Klenk H.-P."/>
            <person name="Eisen J.A."/>
        </authorList>
    </citation>
    <scope>NUCLEOTIDE SEQUENCE [LARGE SCALE GENOMIC DNA]</scope>
    <source>
        <strain evidence="2">ATCC 8368 / DSM 20162 / CCUG 35730 / CIP 100753 / JCM 10117 / KCTC 9821 / NBRC 16120 / NCIMB 702349 / NCTC 13040</strain>
    </source>
</reference>
<sequence length="203" mass="22193">MMEGVQSDSVAPVVTVTVQFPDLTPPEFERVRAGLIAGVPSRIVVPHEAHRWYAAASDPETVRALVSALRAAAESRPLSFDDEEALDDLVQEYADWLEESEDIDDAAPGPVVAFSVHLPALDRDEFAGLLESLRAEHPRRIVLGEQRGHSHHELTDRHTIESRLPGLRAALRGEPVDTVDTLPLLGLLNDYAGWLSDPANGTD</sequence>
<evidence type="ECO:0000313" key="1">
    <source>
        <dbReference type="EMBL" id="ADG77757.1"/>
    </source>
</evidence>
<keyword evidence="2" id="KW-1185">Reference proteome</keyword>
<protein>
    <submittedName>
        <fullName evidence="1">Uncharacterized protein</fullName>
    </submittedName>
</protein>
<evidence type="ECO:0000313" key="2">
    <source>
        <dbReference type="Proteomes" id="UP000001213"/>
    </source>
</evidence>
<dbReference type="HOGENOM" id="CLU_1348442_0_0_11"/>
<accession>D5UVG7</accession>
<dbReference type="AlphaFoldDB" id="D5UVG7"/>
<proteinExistence type="predicted"/>
<reference evidence="1 2" key="2">
    <citation type="journal article" date="2011" name="Stand. Genomic Sci.">
        <title>Complete genome sequence of Tsukamurella paurometabola type strain (no. 33).</title>
        <authorList>
            <person name="Munk A.C."/>
            <person name="Lapidus A."/>
            <person name="Lucas S."/>
            <person name="Nolan M."/>
            <person name="Tice H."/>
            <person name="Cheng J.F."/>
            <person name="Del Rio T.G."/>
            <person name="Goodwin L."/>
            <person name="Pitluck S."/>
            <person name="Liolios K."/>
            <person name="Huntemann M."/>
            <person name="Ivanova N."/>
            <person name="Mavromatis K."/>
            <person name="Mikhailova N."/>
            <person name="Pati A."/>
            <person name="Chen A."/>
            <person name="Palaniappan K."/>
            <person name="Tapia R."/>
            <person name="Han C."/>
            <person name="Land M."/>
            <person name="Hauser L."/>
            <person name="Chang Y.J."/>
            <person name="Jeffries C.D."/>
            <person name="Brettin T."/>
            <person name="Yasawong M."/>
            <person name="Brambilla E.M."/>
            <person name="Rohde M."/>
            <person name="Sikorski J."/>
            <person name="Goker M."/>
            <person name="Detter J.C."/>
            <person name="Woyke T."/>
            <person name="Bristow J."/>
            <person name="Eisen J.A."/>
            <person name="Markowitz V."/>
            <person name="Hugenholtz P."/>
            <person name="Kyrpides N.C."/>
            <person name="Klenk H.P."/>
        </authorList>
    </citation>
    <scope>NUCLEOTIDE SEQUENCE [LARGE SCALE GENOMIC DNA]</scope>
    <source>
        <strain evidence="2">ATCC 8368 / DSM 20162 / CCUG 35730 / CIP 100753 / JCM 10117 / KCTC 9821 / NBRC 16120 / NCIMB 702349 / NCTC 13040</strain>
    </source>
</reference>
<dbReference type="STRING" id="521096.Tpau_1125"/>
<dbReference type="EMBL" id="CP001966">
    <property type="protein sequence ID" value="ADG77757.1"/>
    <property type="molecule type" value="Genomic_DNA"/>
</dbReference>
<dbReference type="Proteomes" id="UP000001213">
    <property type="component" value="Chromosome"/>
</dbReference>
<dbReference type="KEGG" id="tpr:Tpau_1125"/>
<name>D5UVG7_TSUPD</name>
<gene>
    <name evidence="1" type="ordered locus">Tpau_1125</name>
</gene>
<organism evidence="1 2">
    <name type="scientific">Tsukamurella paurometabola (strain ATCC 8368 / DSM 20162 / CCUG 35730 / CIP 100753 / JCM 10117 / KCTC 9821 / NBRC 16120 / NCIMB 702349 / NCTC 13040)</name>
    <name type="common">Corynebacterium paurometabolum</name>
    <dbReference type="NCBI Taxonomy" id="521096"/>
    <lineage>
        <taxon>Bacteria</taxon>
        <taxon>Bacillati</taxon>
        <taxon>Actinomycetota</taxon>
        <taxon>Actinomycetes</taxon>
        <taxon>Mycobacteriales</taxon>
        <taxon>Tsukamurellaceae</taxon>
        <taxon>Tsukamurella</taxon>
    </lineage>
</organism>